<keyword evidence="3" id="KW-0406">Ion transport</keyword>
<comment type="caution">
    <text evidence="4">The sequence shown here is derived from an EMBL/GenBank/DDBJ whole genome shotgun (WGS) entry which is preliminary data.</text>
</comment>
<name>A0A2S6AX89_9NOCA</name>
<dbReference type="AlphaFoldDB" id="A0A2S6AX89"/>
<dbReference type="Gene3D" id="1.10.287.3240">
    <property type="match status" value="1"/>
</dbReference>
<evidence type="ECO:0000313" key="5">
    <source>
        <dbReference type="Proteomes" id="UP000239874"/>
    </source>
</evidence>
<evidence type="ECO:0000256" key="2">
    <source>
        <dbReference type="ARBA" id="ARBA00022448"/>
    </source>
</evidence>
<dbReference type="RefSeq" id="WP_104374102.1">
    <property type="nucleotide sequence ID" value="NZ_PSZC01000001.1"/>
</dbReference>
<protein>
    <submittedName>
        <fullName evidence="4">V-type ATPase, D subunit</fullName>
    </submittedName>
</protein>
<evidence type="ECO:0000313" key="4">
    <source>
        <dbReference type="EMBL" id="PPJ39803.1"/>
    </source>
</evidence>
<organism evidence="4 5">
    <name type="scientific">Nocardia nova</name>
    <dbReference type="NCBI Taxonomy" id="37330"/>
    <lineage>
        <taxon>Bacteria</taxon>
        <taxon>Bacillati</taxon>
        <taxon>Actinomycetota</taxon>
        <taxon>Actinomycetes</taxon>
        <taxon>Mycobacteriales</taxon>
        <taxon>Nocardiaceae</taxon>
        <taxon>Nocardia</taxon>
    </lineage>
</organism>
<comment type="similarity">
    <text evidence="1">Belongs to the V-ATPase D subunit family.</text>
</comment>
<evidence type="ECO:0000256" key="1">
    <source>
        <dbReference type="ARBA" id="ARBA00005850"/>
    </source>
</evidence>
<keyword evidence="2" id="KW-0813">Transport</keyword>
<dbReference type="EMBL" id="PSZC01000001">
    <property type="protein sequence ID" value="PPJ39803.1"/>
    <property type="molecule type" value="Genomic_DNA"/>
</dbReference>
<dbReference type="InterPro" id="IPR002699">
    <property type="entry name" value="V_ATPase_D"/>
</dbReference>
<dbReference type="Proteomes" id="UP000239874">
    <property type="component" value="Unassembled WGS sequence"/>
</dbReference>
<gene>
    <name evidence="4" type="ORF">C5E45_01285</name>
</gene>
<dbReference type="GO" id="GO:0046961">
    <property type="term" value="F:proton-transporting ATPase activity, rotational mechanism"/>
    <property type="evidence" value="ECO:0007669"/>
    <property type="project" value="InterPro"/>
</dbReference>
<accession>A0A2S6AX89</accession>
<dbReference type="Pfam" id="PF01813">
    <property type="entry name" value="ATP-synt_D"/>
    <property type="match status" value="1"/>
</dbReference>
<sequence>MAALRVPPGRAGRLWLRERLDAAMTAVSLLEQKQALLEKEHRMLLAECEATRAEWTVANETALAWYQRAALSGGRRALALATTTRHCDVAVTAGTTVGVRYPAKAECVFPPVDADTITTGAALPAAAAAARDAIRAAAAHATAQAATRIVDHELAVTRVRVQALRHRRIPQLRAALAELELALEERERSEQIPFLRRPNVGRV</sequence>
<evidence type="ECO:0000256" key="3">
    <source>
        <dbReference type="ARBA" id="ARBA00023065"/>
    </source>
</evidence>
<proteinExistence type="inferred from homology"/>
<reference evidence="4 5" key="1">
    <citation type="submission" date="2018-02" db="EMBL/GenBank/DDBJ databases">
        <title>8 Nocardia nova and 1 Nocardia cyriacigeorgica strain used for evolution to TMP-SMX.</title>
        <authorList>
            <person name="Mehta H."/>
            <person name="Weng J."/>
            <person name="Shamoo Y."/>
        </authorList>
    </citation>
    <scope>NUCLEOTIDE SEQUENCE [LARGE SCALE GENOMIC DNA]</scope>
    <source>
        <strain evidence="4 5">MDA3139</strain>
    </source>
</reference>